<evidence type="ECO:0000313" key="1">
    <source>
        <dbReference type="EMBL" id="RHZ91185.1"/>
    </source>
</evidence>
<gene>
    <name evidence="1" type="ORF">D1114_20725</name>
</gene>
<dbReference type="AlphaFoldDB" id="A0AAX1UFL5"/>
<reference evidence="1 2" key="1">
    <citation type="submission" date="2018-08" db="EMBL/GenBank/DDBJ databases">
        <title>Draft genome sequence of Rhodobacter sphaeroides FY.</title>
        <authorList>
            <person name="Rayyan A."/>
            <person name="Meyer T.E."/>
            <person name="Kyndt J.A."/>
        </authorList>
    </citation>
    <scope>NUCLEOTIDE SEQUENCE [LARGE SCALE GENOMIC DNA]</scope>
    <source>
        <strain evidence="1 2">FY</strain>
    </source>
</reference>
<dbReference type="EMBL" id="QWGP01000037">
    <property type="protein sequence ID" value="RHZ91185.1"/>
    <property type="molecule type" value="Genomic_DNA"/>
</dbReference>
<organism evidence="1 2">
    <name type="scientific">Cereibacter sphaeroides</name>
    <name type="common">Rhodobacter sphaeroides</name>
    <dbReference type="NCBI Taxonomy" id="1063"/>
    <lineage>
        <taxon>Bacteria</taxon>
        <taxon>Pseudomonadati</taxon>
        <taxon>Pseudomonadota</taxon>
        <taxon>Alphaproteobacteria</taxon>
        <taxon>Rhodobacterales</taxon>
        <taxon>Paracoccaceae</taxon>
        <taxon>Cereibacter</taxon>
    </lineage>
</organism>
<dbReference type="Proteomes" id="UP000266305">
    <property type="component" value="Unassembled WGS sequence"/>
</dbReference>
<proteinExistence type="predicted"/>
<sequence>MATRGEMVKALAEIFDIPVTAVDVLDRALSEAGLRTRSARGRAATQMTAEDIANDAIGLSVPWGVKGSSELVARLVGMPLRDGEFVQYSMDEYGEDTDSAIAQGQLSRNAILKGAPLAPYPRDLFPPMETFGGSLAQVLRTTSTSGPDTLRGIKVSMVPELPGAAIEFGTAKARFKIRFGEGAADDLHDQPPGGLEGATVVIMYHARIVRLSRILLIQSGGQGL</sequence>
<name>A0AAX1UFL5_CERSP</name>
<evidence type="ECO:0000313" key="2">
    <source>
        <dbReference type="Proteomes" id="UP000266305"/>
    </source>
</evidence>
<protein>
    <submittedName>
        <fullName evidence="1">Uncharacterized protein</fullName>
    </submittedName>
</protein>
<comment type="caution">
    <text evidence="1">The sequence shown here is derived from an EMBL/GenBank/DDBJ whole genome shotgun (WGS) entry which is preliminary data.</text>
</comment>
<accession>A0AAX1UFL5</accession>
<dbReference type="RefSeq" id="WP_119001304.1">
    <property type="nucleotide sequence ID" value="NZ_QWGP01000037.1"/>
</dbReference>